<feature type="region of interest" description="Disordered" evidence="1">
    <location>
        <begin position="55"/>
        <end position="79"/>
    </location>
</feature>
<proteinExistence type="predicted"/>
<gene>
    <name evidence="2" type="ORF">ARB_03928</name>
</gene>
<feature type="non-terminal residue" evidence="2">
    <location>
        <position position="1"/>
    </location>
</feature>
<evidence type="ECO:0000313" key="3">
    <source>
        <dbReference type="Proteomes" id="UP000008866"/>
    </source>
</evidence>
<keyword evidence="3" id="KW-1185">Reference proteome</keyword>
<accession>D4B621</accession>
<dbReference type="EMBL" id="ABSU01000054">
    <property type="protein sequence ID" value="EFE29216.1"/>
    <property type="molecule type" value="Genomic_DNA"/>
</dbReference>
<sequence>TNWRSSPPRPPLSSSSSTPHTSSLSQHFNHIHPASLVLCISSAAFIWSAPEGRTNTAKLPQKKKKKSEGDQKTNIEQKKSQDFFSVQTSRNSGHLQRAFWPPFESRVYHTAPVPPAAVLLRHPLYQRGSGVLWLASRSLRRPTLNPSKLIIGMHTLSKKQREEEKKRSGGEKRAAARGRRERKL</sequence>
<dbReference type="HOGENOM" id="CLU_1471551_0_0_1"/>
<feature type="compositionally biased region" description="Low complexity" evidence="1">
    <location>
        <begin position="1"/>
        <end position="25"/>
    </location>
</feature>
<dbReference type="RefSeq" id="XP_003009861.1">
    <property type="nucleotide sequence ID" value="XM_003009815.1"/>
</dbReference>
<feature type="region of interest" description="Disordered" evidence="1">
    <location>
        <begin position="1"/>
        <end position="26"/>
    </location>
</feature>
<dbReference type="Proteomes" id="UP000008866">
    <property type="component" value="Unassembled WGS sequence"/>
</dbReference>
<dbReference type="GeneID" id="9525210"/>
<protein>
    <submittedName>
        <fullName evidence="2">Uncharacterized protein</fullName>
    </submittedName>
</protein>
<reference evidence="3" key="1">
    <citation type="journal article" date="2011" name="Genome Biol.">
        <title>Comparative and functional genomics provide insights into the pathogenicity of dermatophytic fungi.</title>
        <authorList>
            <person name="Burmester A."/>
            <person name="Shelest E."/>
            <person name="Gloeckner G."/>
            <person name="Heddergott C."/>
            <person name="Schindler S."/>
            <person name="Staib P."/>
            <person name="Heidel A."/>
            <person name="Felder M."/>
            <person name="Petzold A."/>
            <person name="Szafranski K."/>
            <person name="Feuermann M."/>
            <person name="Pedruzzi I."/>
            <person name="Priebe S."/>
            <person name="Groth M."/>
            <person name="Winkler R."/>
            <person name="Li W."/>
            <person name="Kniemeyer O."/>
            <person name="Schroeckh V."/>
            <person name="Hertweck C."/>
            <person name="Hube B."/>
            <person name="White T.C."/>
            <person name="Platzer M."/>
            <person name="Guthke R."/>
            <person name="Heitman J."/>
            <person name="Woestemeyer J."/>
            <person name="Zipfel P.F."/>
            <person name="Monod M."/>
            <person name="Brakhage A.A."/>
        </authorList>
    </citation>
    <scope>NUCLEOTIDE SEQUENCE [LARGE SCALE GENOMIC DNA]</scope>
    <source>
        <strain evidence="3">ATCC MYA-4681 / CBS 112371</strain>
    </source>
</reference>
<comment type="caution">
    <text evidence="2">The sequence shown here is derived from an EMBL/GenBank/DDBJ whole genome shotgun (WGS) entry which is preliminary data.</text>
</comment>
<feature type="compositionally biased region" description="Basic residues" evidence="1">
    <location>
        <begin position="175"/>
        <end position="184"/>
    </location>
</feature>
<dbReference type="AlphaFoldDB" id="D4B621"/>
<feature type="compositionally biased region" description="Basic and acidic residues" evidence="1">
    <location>
        <begin position="159"/>
        <end position="174"/>
    </location>
</feature>
<dbReference type="KEGG" id="abe:ARB_03928"/>
<evidence type="ECO:0000256" key="1">
    <source>
        <dbReference type="SAM" id="MobiDB-lite"/>
    </source>
</evidence>
<feature type="region of interest" description="Disordered" evidence="1">
    <location>
        <begin position="155"/>
        <end position="184"/>
    </location>
</feature>
<feature type="compositionally biased region" description="Basic and acidic residues" evidence="1">
    <location>
        <begin position="67"/>
        <end position="79"/>
    </location>
</feature>
<evidence type="ECO:0000313" key="2">
    <source>
        <dbReference type="EMBL" id="EFE29216.1"/>
    </source>
</evidence>
<name>D4B621_ARTBC</name>
<organism evidence="2 3">
    <name type="scientific">Arthroderma benhamiae (strain ATCC MYA-4681 / CBS 112371)</name>
    <name type="common">Trichophyton mentagrophytes</name>
    <dbReference type="NCBI Taxonomy" id="663331"/>
    <lineage>
        <taxon>Eukaryota</taxon>
        <taxon>Fungi</taxon>
        <taxon>Dikarya</taxon>
        <taxon>Ascomycota</taxon>
        <taxon>Pezizomycotina</taxon>
        <taxon>Eurotiomycetes</taxon>
        <taxon>Eurotiomycetidae</taxon>
        <taxon>Onygenales</taxon>
        <taxon>Arthrodermataceae</taxon>
        <taxon>Trichophyton</taxon>
    </lineage>
</organism>